<dbReference type="Pfam" id="PF00534">
    <property type="entry name" value="Glycos_transf_1"/>
    <property type="match status" value="1"/>
</dbReference>
<dbReference type="Gene3D" id="3.40.50.2000">
    <property type="entry name" value="Glycogen Phosphorylase B"/>
    <property type="match status" value="2"/>
</dbReference>
<evidence type="ECO:0000256" key="1">
    <source>
        <dbReference type="ARBA" id="ARBA00022679"/>
    </source>
</evidence>
<dbReference type="Pfam" id="PF13439">
    <property type="entry name" value="Glyco_transf_4"/>
    <property type="match status" value="1"/>
</dbReference>
<dbReference type="GO" id="GO:0016757">
    <property type="term" value="F:glycosyltransferase activity"/>
    <property type="evidence" value="ECO:0007669"/>
    <property type="project" value="InterPro"/>
</dbReference>
<evidence type="ECO:0000259" key="2">
    <source>
        <dbReference type="Pfam" id="PF00534"/>
    </source>
</evidence>
<accession>A0A7C3SN26</accession>
<name>A0A7C3SN26_THEPE</name>
<reference evidence="4" key="1">
    <citation type="journal article" date="2020" name="mSystems">
        <title>Genome- and Community-Level Interaction Insights into Carbon Utilization and Element Cycling Functions of Hydrothermarchaeota in Hydrothermal Sediment.</title>
        <authorList>
            <person name="Zhou Z."/>
            <person name="Liu Y."/>
            <person name="Xu W."/>
            <person name="Pan J."/>
            <person name="Luo Z.H."/>
            <person name="Li M."/>
        </authorList>
    </citation>
    <scope>NUCLEOTIDE SEQUENCE [LARGE SCALE GENOMIC DNA]</scope>
    <source>
        <strain evidence="4">SpSt-8</strain>
    </source>
</reference>
<dbReference type="InterPro" id="IPR028098">
    <property type="entry name" value="Glyco_trans_4-like_N"/>
</dbReference>
<dbReference type="PANTHER" id="PTHR46401">
    <property type="entry name" value="GLYCOSYLTRANSFERASE WBBK-RELATED"/>
    <property type="match status" value="1"/>
</dbReference>
<dbReference type="CDD" id="cd03801">
    <property type="entry name" value="GT4_PimA-like"/>
    <property type="match status" value="1"/>
</dbReference>
<dbReference type="SUPFAM" id="SSF53756">
    <property type="entry name" value="UDP-Glycosyltransferase/glycogen phosphorylase"/>
    <property type="match status" value="1"/>
</dbReference>
<comment type="caution">
    <text evidence="4">The sequence shown here is derived from an EMBL/GenBank/DDBJ whole genome shotgun (WGS) entry which is preliminary data.</text>
</comment>
<gene>
    <name evidence="4" type="ORF">ENV88_07840</name>
</gene>
<feature type="domain" description="Glycosyl transferase family 1" evidence="2">
    <location>
        <begin position="182"/>
        <end position="336"/>
    </location>
</feature>
<dbReference type="AlphaFoldDB" id="A0A7C3SN26"/>
<keyword evidence="1 4" id="KW-0808">Transferase</keyword>
<proteinExistence type="predicted"/>
<protein>
    <submittedName>
        <fullName evidence="4">Glycosyltransferase family 1 protein</fullName>
    </submittedName>
</protein>
<evidence type="ECO:0000313" key="4">
    <source>
        <dbReference type="EMBL" id="HGB25909.1"/>
    </source>
</evidence>
<organism evidence="4">
    <name type="scientific">Thermofilum pendens</name>
    <dbReference type="NCBI Taxonomy" id="2269"/>
    <lineage>
        <taxon>Archaea</taxon>
        <taxon>Thermoproteota</taxon>
        <taxon>Thermoprotei</taxon>
        <taxon>Thermofilales</taxon>
        <taxon>Thermofilaceae</taxon>
        <taxon>Thermofilum</taxon>
    </lineage>
</organism>
<dbReference type="EMBL" id="DTIB01000137">
    <property type="protein sequence ID" value="HGB25909.1"/>
    <property type="molecule type" value="Genomic_DNA"/>
</dbReference>
<dbReference type="PANTHER" id="PTHR46401:SF2">
    <property type="entry name" value="GLYCOSYLTRANSFERASE WBBK-RELATED"/>
    <property type="match status" value="1"/>
</dbReference>
<feature type="domain" description="Glycosyltransferase subfamily 4-like N-terminal" evidence="3">
    <location>
        <begin position="27"/>
        <end position="170"/>
    </location>
</feature>
<dbReference type="InterPro" id="IPR001296">
    <property type="entry name" value="Glyco_trans_1"/>
</dbReference>
<evidence type="ECO:0000259" key="3">
    <source>
        <dbReference type="Pfam" id="PF13439"/>
    </source>
</evidence>
<sequence>MPIECGRTKAAEAGDMRALRIAATPHVEHYTLGLYGELASRARITLVTLRRFDLPVDQVVTPRVPLPRMRTLLRDLALRSISGSVNVVHANCSAEGMVVPQKDKLVVTEHGFPDPSVVEESSRWFYVKERASLLKLAELGVPIVAISNFTAKELREKLGVTASAVIYHGVLDIFRAQAPRTHPKRHIILWNSRLVRFKEPRVLLEAVEKLRGKASFSARLRGDGPLKREIKVLIERRGLSGTVSLSEPVPFRDLPSLYSSATIYVHTCSREPFGLAVLEAMASGLPVVVPKSGGAYEVAGSAALPFEPGDSSSLAEQLLALMEDPELYEKMSERSIRRAGEFSWKRAAEEYLALYERVAR</sequence>